<evidence type="ECO:0000256" key="1">
    <source>
        <dbReference type="SAM" id="Phobius"/>
    </source>
</evidence>
<sequence>MAVAMTVALAAGLALWVVDFWVAFWVAFLVAFAWLILAHWVKALKARRGQLIDVAFVDFGAVLNQMRVFVFL</sequence>
<accession>A0AAE0NFA1</accession>
<dbReference type="EMBL" id="JAULSN010000002">
    <property type="protein sequence ID" value="KAK3380447.1"/>
    <property type="molecule type" value="Genomic_DNA"/>
</dbReference>
<protein>
    <submittedName>
        <fullName evidence="2">Uncharacterized protein</fullName>
    </submittedName>
</protein>
<keyword evidence="1" id="KW-0472">Membrane</keyword>
<keyword evidence="1" id="KW-0812">Transmembrane</keyword>
<feature type="transmembrane region" description="Helical" evidence="1">
    <location>
        <begin position="24"/>
        <end position="41"/>
    </location>
</feature>
<gene>
    <name evidence="2" type="ORF">B0T24DRAFT_615440</name>
</gene>
<organism evidence="2 3">
    <name type="scientific">Lasiosphaeria ovina</name>
    <dbReference type="NCBI Taxonomy" id="92902"/>
    <lineage>
        <taxon>Eukaryota</taxon>
        <taxon>Fungi</taxon>
        <taxon>Dikarya</taxon>
        <taxon>Ascomycota</taxon>
        <taxon>Pezizomycotina</taxon>
        <taxon>Sordariomycetes</taxon>
        <taxon>Sordariomycetidae</taxon>
        <taxon>Sordariales</taxon>
        <taxon>Lasiosphaeriaceae</taxon>
        <taxon>Lasiosphaeria</taxon>
    </lineage>
</organism>
<evidence type="ECO:0000313" key="3">
    <source>
        <dbReference type="Proteomes" id="UP001287356"/>
    </source>
</evidence>
<keyword evidence="3" id="KW-1185">Reference proteome</keyword>
<evidence type="ECO:0000313" key="2">
    <source>
        <dbReference type="EMBL" id="KAK3380447.1"/>
    </source>
</evidence>
<reference evidence="2" key="1">
    <citation type="journal article" date="2023" name="Mol. Phylogenet. Evol.">
        <title>Genome-scale phylogeny and comparative genomics of the fungal order Sordariales.</title>
        <authorList>
            <person name="Hensen N."/>
            <person name="Bonometti L."/>
            <person name="Westerberg I."/>
            <person name="Brannstrom I.O."/>
            <person name="Guillou S."/>
            <person name="Cros-Aarteil S."/>
            <person name="Calhoun S."/>
            <person name="Haridas S."/>
            <person name="Kuo A."/>
            <person name="Mondo S."/>
            <person name="Pangilinan J."/>
            <person name="Riley R."/>
            <person name="LaButti K."/>
            <person name="Andreopoulos B."/>
            <person name="Lipzen A."/>
            <person name="Chen C."/>
            <person name="Yan M."/>
            <person name="Daum C."/>
            <person name="Ng V."/>
            <person name="Clum A."/>
            <person name="Steindorff A."/>
            <person name="Ohm R.A."/>
            <person name="Martin F."/>
            <person name="Silar P."/>
            <person name="Natvig D.O."/>
            <person name="Lalanne C."/>
            <person name="Gautier V."/>
            <person name="Ament-Velasquez S.L."/>
            <person name="Kruys A."/>
            <person name="Hutchinson M.I."/>
            <person name="Powell A.J."/>
            <person name="Barry K."/>
            <person name="Miller A.N."/>
            <person name="Grigoriev I.V."/>
            <person name="Debuchy R."/>
            <person name="Gladieux P."/>
            <person name="Hiltunen Thoren M."/>
            <person name="Johannesson H."/>
        </authorList>
    </citation>
    <scope>NUCLEOTIDE SEQUENCE</scope>
    <source>
        <strain evidence="2">CBS 958.72</strain>
    </source>
</reference>
<reference evidence="2" key="2">
    <citation type="submission" date="2023-06" db="EMBL/GenBank/DDBJ databases">
        <authorList>
            <consortium name="Lawrence Berkeley National Laboratory"/>
            <person name="Haridas S."/>
            <person name="Hensen N."/>
            <person name="Bonometti L."/>
            <person name="Westerberg I."/>
            <person name="Brannstrom I.O."/>
            <person name="Guillou S."/>
            <person name="Cros-Aarteil S."/>
            <person name="Calhoun S."/>
            <person name="Kuo A."/>
            <person name="Mondo S."/>
            <person name="Pangilinan J."/>
            <person name="Riley R."/>
            <person name="Labutti K."/>
            <person name="Andreopoulos B."/>
            <person name="Lipzen A."/>
            <person name="Chen C."/>
            <person name="Yanf M."/>
            <person name="Daum C."/>
            <person name="Ng V."/>
            <person name="Clum A."/>
            <person name="Steindorff A."/>
            <person name="Ohm R."/>
            <person name="Martin F."/>
            <person name="Silar P."/>
            <person name="Natvig D."/>
            <person name="Lalanne C."/>
            <person name="Gautier V."/>
            <person name="Ament-Velasquez S.L."/>
            <person name="Kruys A."/>
            <person name="Hutchinson M.I."/>
            <person name="Powell A.J."/>
            <person name="Barry K."/>
            <person name="Miller A.N."/>
            <person name="Grigoriev I.V."/>
            <person name="Debuchy R."/>
            <person name="Gladieux P."/>
            <person name="Thoren M.H."/>
            <person name="Johannesson H."/>
        </authorList>
    </citation>
    <scope>NUCLEOTIDE SEQUENCE</scope>
    <source>
        <strain evidence="2">CBS 958.72</strain>
    </source>
</reference>
<feature type="non-terminal residue" evidence="2">
    <location>
        <position position="72"/>
    </location>
</feature>
<proteinExistence type="predicted"/>
<name>A0AAE0NFA1_9PEZI</name>
<comment type="caution">
    <text evidence="2">The sequence shown here is derived from an EMBL/GenBank/DDBJ whole genome shotgun (WGS) entry which is preliminary data.</text>
</comment>
<dbReference type="AlphaFoldDB" id="A0AAE0NFA1"/>
<dbReference type="Proteomes" id="UP001287356">
    <property type="component" value="Unassembled WGS sequence"/>
</dbReference>
<keyword evidence="1" id="KW-1133">Transmembrane helix</keyword>